<proteinExistence type="predicted"/>
<protein>
    <submittedName>
        <fullName evidence="1">Uncharacterized protein</fullName>
    </submittedName>
</protein>
<dbReference type="EMBL" id="CM037628">
    <property type="protein sequence ID" value="KAH7996636.1"/>
    <property type="molecule type" value="Genomic_DNA"/>
</dbReference>
<dbReference type="Proteomes" id="UP000827872">
    <property type="component" value="Linkage Group LG15"/>
</dbReference>
<gene>
    <name evidence="1" type="ORF">K3G42_008838</name>
</gene>
<organism evidence="1 2">
    <name type="scientific">Sphaerodactylus townsendi</name>
    <dbReference type="NCBI Taxonomy" id="933632"/>
    <lineage>
        <taxon>Eukaryota</taxon>
        <taxon>Metazoa</taxon>
        <taxon>Chordata</taxon>
        <taxon>Craniata</taxon>
        <taxon>Vertebrata</taxon>
        <taxon>Euteleostomi</taxon>
        <taxon>Lepidosauria</taxon>
        <taxon>Squamata</taxon>
        <taxon>Bifurcata</taxon>
        <taxon>Gekkota</taxon>
        <taxon>Sphaerodactylidae</taxon>
        <taxon>Sphaerodactylus</taxon>
    </lineage>
</organism>
<evidence type="ECO:0000313" key="2">
    <source>
        <dbReference type="Proteomes" id="UP000827872"/>
    </source>
</evidence>
<keyword evidence="2" id="KW-1185">Reference proteome</keyword>
<sequence>MEVQWQKIGDNPVNIYQFKAMGDLETFGQGYQSRTAMAKEGLVNGNVSLNLKNVQVADEGTYRCIVKSTGWSSFTRTVLHVTGMGTVSIEILGPEGDGIKLACRSSGWFPRPELQWLMEGHQMKDHPFEFEQDREQLFSVLSFVTVLGDTRNVTCLVYEKSHLQMKQKCTIFLSRE</sequence>
<comment type="caution">
    <text evidence="1">The sequence shown here is derived from an EMBL/GenBank/DDBJ whole genome shotgun (WGS) entry which is preliminary data.</text>
</comment>
<evidence type="ECO:0000313" key="1">
    <source>
        <dbReference type="EMBL" id="KAH7996636.1"/>
    </source>
</evidence>
<name>A0ACB8EV53_9SAUR</name>
<accession>A0ACB8EV53</accession>
<reference evidence="1" key="1">
    <citation type="submission" date="2021-08" db="EMBL/GenBank/DDBJ databases">
        <title>The first chromosome-level gecko genome reveals the dynamic sex chromosomes of Neotropical dwarf geckos (Sphaerodactylidae: Sphaerodactylus).</title>
        <authorList>
            <person name="Pinto B.J."/>
            <person name="Keating S.E."/>
            <person name="Gamble T."/>
        </authorList>
    </citation>
    <scope>NUCLEOTIDE SEQUENCE</scope>
    <source>
        <strain evidence="1">TG3544</strain>
    </source>
</reference>